<evidence type="ECO:0000313" key="1">
    <source>
        <dbReference type="EMBL" id="GFR13584.1"/>
    </source>
</evidence>
<evidence type="ECO:0000313" key="2">
    <source>
        <dbReference type="Proteomes" id="UP000887116"/>
    </source>
</evidence>
<dbReference type="Proteomes" id="UP000887116">
    <property type="component" value="Unassembled WGS sequence"/>
</dbReference>
<comment type="caution">
    <text evidence="1">The sequence shown here is derived from an EMBL/GenBank/DDBJ whole genome shotgun (WGS) entry which is preliminary data.</text>
</comment>
<dbReference type="EMBL" id="BMAO01026945">
    <property type="protein sequence ID" value="GFR13584.1"/>
    <property type="molecule type" value="Genomic_DNA"/>
</dbReference>
<keyword evidence="2" id="KW-1185">Reference proteome</keyword>
<protein>
    <submittedName>
        <fullName evidence="1">Uncharacterized protein</fullName>
    </submittedName>
</protein>
<gene>
    <name evidence="1" type="ORF">TNCT_711431</name>
</gene>
<name>A0A8X6LN48_TRICU</name>
<dbReference type="AlphaFoldDB" id="A0A8X6LN48"/>
<sequence>MEKNTAFTSATLVSVIASDSPECGELKEGLWMRKSREKRVKTARKTERNLCEGYYRSLCPLPSVRNHRTPQGGNAPFPPLLSHPGLLLAALTD</sequence>
<proteinExistence type="predicted"/>
<accession>A0A8X6LN48</accession>
<reference evidence="1" key="1">
    <citation type="submission" date="2020-07" db="EMBL/GenBank/DDBJ databases">
        <title>Multicomponent nature underlies the extraordinary mechanical properties of spider dragline silk.</title>
        <authorList>
            <person name="Kono N."/>
            <person name="Nakamura H."/>
            <person name="Mori M."/>
            <person name="Yoshida Y."/>
            <person name="Ohtoshi R."/>
            <person name="Malay A.D."/>
            <person name="Moran D.A.P."/>
            <person name="Tomita M."/>
            <person name="Numata K."/>
            <person name="Arakawa K."/>
        </authorList>
    </citation>
    <scope>NUCLEOTIDE SEQUENCE</scope>
</reference>
<organism evidence="1 2">
    <name type="scientific">Trichonephila clavata</name>
    <name type="common">Joro spider</name>
    <name type="synonym">Nephila clavata</name>
    <dbReference type="NCBI Taxonomy" id="2740835"/>
    <lineage>
        <taxon>Eukaryota</taxon>
        <taxon>Metazoa</taxon>
        <taxon>Ecdysozoa</taxon>
        <taxon>Arthropoda</taxon>
        <taxon>Chelicerata</taxon>
        <taxon>Arachnida</taxon>
        <taxon>Araneae</taxon>
        <taxon>Araneomorphae</taxon>
        <taxon>Entelegynae</taxon>
        <taxon>Araneoidea</taxon>
        <taxon>Nephilidae</taxon>
        <taxon>Trichonephila</taxon>
    </lineage>
</organism>